<dbReference type="InterPro" id="IPR008912">
    <property type="entry name" value="Uncharacterised_CoxE"/>
</dbReference>
<dbReference type="InterPro" id="IPR050458">
    <property type="entry name" value="LolB"/>
</dbReference>
<sequence>MNKTKTPAAPAVNETQLRRWRLILGKASEDKLQSMGSGGALLGDTETVMDQALAAIYDETKEESGGKGAGLGPSYPNLAKWLTDIRSYFPSDVVSVIQGDAIERKGLKQLLLEPETLATVKPDINMVSTLLSLQGHIPKKSKEQARQLVKALVDEIMQYMEHDLKRAVTGALNRRQHSPIPSLPNTDWKRTIRKNLKNYDREKKRIIPEKFYFFENRRHTKDWQIILDMDQSGSMADSIIYASIMGSIFASMPALDTRIVAFDTEVVDLTESCGDDPVDILFGVQLGGGTDINKSVKYCSQFVENPKKTMFILISDLYEGGVEAGLLRQLGDLKESGVTVLVLLALSDRGVPAYDEALARKISGLGIPAFGCTPNKLPELIGGALKGDDLHALAERVKIGAGKDPGV</sequence>
<dbReference type="PANTHER" id="PTHR30634:SF16">
    <property type="entry name" value="OUTER-MEMBRANE LIPOPROTEIN LOLB"/>
    <property type="match status" value="1"/>
</dbReference>
<name>A0A7T7XPF6_9SPIR</name>
<dbReference type="Pfam" id="PF05762">
    <property type="entry name" value="VWA_CoxE"/>
    <property type="match status" value="1"/>
</dbReference>
<dbReference type="InterPro" id="IPR036465">
    <property type="entry name" value="vWFA_dom_sf"/>
</dbReference>
<reference evidence="1" key="1">
    <citation type="submission" date="2021-01" db="EMBL/GenBank/DDBJ databases">
        <title>Description of Breznakiella homolactica.</title>
        <authorList>
            <person name="Song Y."/>
            <person name="Brune A."/>
        </authorList>
    </citation>
    <scope>NUCLEOTIDE SEQUENCE</scope>
    <source>
        <strain evidence="1">RmG30</strain>
    </source>
</reference>
<organism evidence="1 2">
    <name type="scientific">Breznakiella homolactica</name>
    <dbReference type="NCBI Taxonomy" id="2798577"/>
    <lineage>
        <taxon>Bacteria</taxon>
        <taxon>Pseudomonadati</taxon>
        <taxon>Spirochaetota</taxon>
        <taxon>Spirochaetia</taxon>
        <taxon>Spirochaetales</taxon>
        <taxon>Breznakiellaceae</taxon>
        <taxon>Breznakiella</taxon>
    </lineage>
</organism>
<accession>A0A7T7XPF6</accession>
<dbReference type="RefSeq" id="WP_215627262.1">
    <property type="nucleotide sequence ID" value="NZ_CP067089.2"/>
</dbReference>
<proteinExistence type="predicted"/>
<gene>
    <name evidence="1" type="ORF">JFL75_03325</name>
</gene>
<protein>
    <submittedName>
        <fullName evidence="1">VWA domain-containing protein</fullName>
    </submittedName>
</protein>
<evidence type="ECO:0000313" key="2">
    <source>
        <dbReference type="Proteomes" id="UP000595917"/>
    </source>
</evidence>
<keyword evidence="2" id="KW-1185">Reference proteome</keyword>
<dbReference type="EMBL" id="CP067089">
    <property type="protein sequence ID" value="QQO09958.1"/>
    <property type="molecule type" value="Genomic_DNA"/>
</dbReference>
<dbReference type="PANTHER" id="PTHR30634">
    <property type="entry name" value="OUTER MEMBRANE LOLAB LIPOPROTEIN INSERTION APPARATUS"/>
    <property type="match status" value="1"/>
</dbReference>
<dbReference type="KEGG" id="bhc:JFL75_03325"/>
<dbReference type="SUPFAM" id="SSF53300">
    <property type="entry name" value="vWA-like"/>
    <property type="match status" value="1"/>
</dbReference>
<dbReference type="Proteomes" id="UP000595917">
    <property type="component" value="Chromosome"/>
</dbReference>
<evidence type="ECO:0000313" key="1">
    <source>
        <dbReference type="EMBL" id="QQO09958.1"/>
    </source>
</evidence>
<dbReference type="AlphaFoldDB" id="A0A7T7XPF6"/>